<dbReference type="KEGG" id="frf:LO80_00325"/>
<keyword evidence="3 8" id="KW-0237">DNA synthesis</keyword>
<dbReference type="NCBIfam" id="NF003300">
    <property type="entry name" value="PRK04296.1-5"/>
    <property type="match status" value="1"/>
</dbReference>
<dbReference type="PANTHER" id="PTHR11441:SF0">
    <property type="entry name" value="THYMIDINE KINASE, CYTOSOLIC"/>
    <property type="match status" value="1"/>
</dbReference>
<dbReference type="EC" id="2.7.1.21" evidence="2 8"/>
<keyword evidence="8" id="KW-0479">Metal-binding</keyword>
<keyword evidence="5 8" id="KW-0547">Nucleotide-binding</keyword>
<feature type="binding site" evidence="8">
    <location>
        <position position="190"/>
    </location>
    <ligand>
        <name>Zn(2+)</name>
        <dbReference type="ChEBI" id="CHEBI:29105"/>
    </ligand>
</feature>
<dbReference type="PANTHER" id="PTHR11441">
    <property type="entry name" value="THYMIDINE KINASE"/>
    <property type="match status" value="1"/>
</dbReference>
<dbReference type="HOGENOM" id="CLU_064400_2_1_6"/>
<dbReference type="AlphaFoldDB" id="A0A097ELX0"/>
<dbReference type="RefSeq" id="WP_040007519.1">
    <property type="nucleotide sequence ID" value="NZ_CP009574.1"/>
</dbReference>
<dbReference type="eggNOG" id="COG1435">
    <property type="taxonomic scope" value="Bacteria"/>
</dbReference>
<comment type="catalytic activity">
    <reaction evidence="8 11">
        <text>thymidine + ATP = dTMP + ADP + H(+)</text>
        <dbReference type="Rhea" id="RHEA:19129"/>
        <dbReference type="ChEBI" id="CHEBI:15378"/>
        <dbReference type="ChEBI" id="CHEBI:17748"/>
        <dbReference type="ChEBI" id="CHEBI:30616"/>
        <dbReference type="ChEBI" id="CHEBI:63528"/>
        <dbReference type="ChEBI" id="CHEBI:456216"/>
        <dbReference type="EC" id="2.7.1.21"/>
    </reaction>
</comment>
<dbReference type="GO" id="GO:0005524">
    <property type="term" value="F:ATP binding"/>
    <property type="evidence" value="ECO:0007669"/>
    <property type="project" value="UniProtKB-UniRule"/>
</dbReference>
<organism evidence="13 14">
    <name type="scientific">Candidatus Francisella endociliophora</name>
    <dbReference type="NCBI Taxonomy" id="653937"/>
    <lineage>
        <taxon>Bacteria</taxon>
        <taxon>Pseudomonadati</taxon>
        <taxon>Pseudomonadota</taxon>
        <taxon>Gammaproteobacteria</taxon>
        <taxon>Thiotrichales</taxon>
        <taxon>Francisellaceae</taxon>
        <taxon>Francisella</taxon>
    </lineage>
</organism>
<comment type="subcellular location">
    <subcellularLocation>
        <location evidence="8">Cytoplasm</location>
    </subcellularLocation>
</comment>
<evidence type="ECO:0000256" key="7">
    <source>
        <dbReference type="ARBA" id="ARBA00022840"/>
    </source>
</evidence>
<evidence type="ECO:0000256" key="2">
    <source>
        <dbReference type="ARBA" id="ARBA00012118"/>
    </source>
</evidence>
<accession>A0A097ELX0</accession>
<feature type="binding site" evidence="8">
    <location>
        <position position="187"/>
    </location>
    <ligand>
        <name>Zn(2+)</name>
        <dbReference type="ChEBI" id="CHEBI:29105"/>
    </ligand>
</feature>
<evidence type="ECO:0000256" key="4">
    <source>
        <dbReference type="ARBA" id="ARBA00022679"/>
    </source>
</evidence>
<dbReference type="HAMAP" id="MF_00124">
    <property type="entry name" value="Thymidine_kinase"/>
    <property type="match status" value="1"/>
</dbReference>
<evidence type="ECO:0000256" key="10">
    <source>
        <dbReference type="PIRSR" id="PIRSR035805-2"/>
    </source>
</evidence>
<dbReference type="Proteomes" id="UP000029672">
    <property type="component" value="Chromosome"/>
</dbReference>
<dbReference type="GO" id="GO:0071897">
    <property type="term" value="P:DNA biosynthetic process"/>
    <property type="evidence" value="ECO:0007669"/>
    <property type="project" value="UniProtKB-KW"/>
</dbReference>
<feature type="binding site" evidence="8">
    <location>
        <position position="147"/>
    </location>
    <ligand>
        <name>Zn(2+)</name>
        <dbReference type="ChEBI" id="CHEBI:29105"/>
    </ligand>
</feature>
<feature type="binding site" evidence="8">
    <location>
        <begin position="9"/>
        <end position="16"/>
    </location>
    <ligand>
        <name>ATP</name>
        <dbReference type="ChEBI" id="CHEBI:30616"/>
    </ligand>
</feature>
<reference evidence="13 14" key="1">
    <citation type="submission" date="2014-10" db="EMBL/GenBank/DDBJ databases">
        <title>Whole genome sequence of Francisella endociliophora strain FSC1006, isolated from a laboratory culture of the marine ciliate Euplotes raikovi.</title>
        <authorList>
            <person name="Granberg M."/>
            <person name="Backman S."/>
            <person name="Lundmark E."/>
            <person name="Nilsson E."/>
            <person name="Karlsson E."/>
            <person name="Thelaus J."/>
            <person name="Ohrman C."/>
            <person name="Larkeryd A."/>
            <person name="Stenberg P."/>
        </authorList>
    </citation>
    <scope>NUCLEOTIDE SEQUENCE [LARGE SCALE GENOMIC DNA]</scope>
    <source>
        <strain evidence="13 14">FSC1006</strain>
    </source>
</reference>
<feature type="binding site" evidence="8">
    <location>
        <position position="145"/>
    </location>
    <ligand>
        <name>Zn(2+)</name>
        <dbReference type="ChEBI" id="CHEBI:29105"/>
    </ligand>
</feature>
<evidence type="ECO:0000256" key="9">
    <source>
        <dbReference type="PIRSR" id="PIRSR035805-1"/>
    </source>
</evidence>
<keyword evidence="7 8" id="KW-0067">ATP-binding</keyword>
<gene>
    <name evidence="8" type="primary">tdk</name>
    <name evidence="13" type="ORF">LO80_00325</name>
</gene>
<dbReference type="InterPro" id="IPR027417">
    <property type="entry name" value="P-loop_NTPase"/>
</dbReference>
<evidence type="ECO:0000256" key="11">
    <source>
        <dbReference type="RuleBase" id="RU000544"/>
    </source>
</evidence>
<dbReference type="OrthoDB" id="9781579at2"/>
<dbReference type="SUPFAM" id="SSF57716">
    <property type="entry name" value="Glucocorticoid receptor-like (DNA-binding domain)"/>
    <property type="match status" value="1"/>
</dbReference>
<protein>
    <recommendedName>
        <fullName evidence="2 8">Thymidine kinase</fullName>
        <ecNumber evidence="2 8">2.7.1.21</ecNumber>
    </recommendedName>
</protein>
<dbReference type="Pfam" id="PF00265">
    <property type="entry name" value="TK"/>
    <property type="match status" value="1"/>
</dbReference>
<evidence type="ECO:0000256" key="5">
    <source>
        <dbReference type="ARBA" id="ARBA00022741"/>
    </source>
</evidence>
<dbReference type="GO" id="GO:0046104">
    <property type="term" value="P:thymidine metabolic process"/>
    <property type="evidence" value="ECO:0007669"/>
    <property type="project" value="TreeGrafter"/>
</dbReference>
<comment type="subunit">
    <text evidence="8">Homotetramer.</text>
</comment>
<dbReference type="GO" id="GO:0008270">
    <property type="term" value="F:zinc ion binding"/>
    <property type="evidence" value="ECO:0007669"/>
    <property type="project" value="UniProtKB-UniRule"/>
</dbReference>
<dbReference type="GO" id="GO:0004797">
    <property type="term" value="F:thymidine kinase activity"/>
    <property type="evidence" value="ECO:0007669"/>
    <property type="project" value="UniProtKB-UniRule"/>
</dbReference>
<dbReference type="Gene3D" id="3.40.50.300">
    <property type="entry name" value="P-loop containing nucleotide triphosphate hydrolases"/>
    <property type="match status" value="1"/>
</dbReference>
<dbReference type="STRING" id="1547445.LO80_00325"/>
<dbReference type="EMBL" id="CP009574">
    <property type="protein sequence ID" value="AIT08567.1"/>
    <property type="molecule type" value="Genomic_DNA"/>
</dbReference>
<dbReference type="GO" id="GO:0005829">
    <property type="term" value="C:cytosol"/>
    <property type="evidence" value="ECO:0007669"/>
    <property type="project" value="TreeGrafter"/>
</dbReference>
<dbReference type="InterPro" id="IPR001267">
    <property type="entry name" value="Thymidine_kinase"/>
</dbReference>
<feature type="binding site" evidence="8">
    <location>
        <begin position="87"/>
        <end position="90"/>
    </location>
    <ligand>
        <name>ATP</name>
        <dbReference type="ChEBI" id="CHEBI:30616"/>
    </ligand>
</feature>
<sequence length="197" mass="22618">MAKLYFRYSAMDAGKTLDLLKVAYNYEDRGRKPLVLTSAIDKRAGLNKVKSRIGIDQDAYSLTDKDNIFDFIKDYNYKTHIDCILIDEIHFFTQEQVWQLSEIVDNLNIPVICYGLRTNYLGQPFETASLLLAIADTLEEVKTICHCGKKASFNMMVQNGKAIKEGNPIVVDDDSLKEIDTKYVSVCRRHWKDGIYK</sequence>
<keyword evidence="8" id="KW-0862">Zinc</keyword>
<dbReference type="SUPFAM" id="SSF52540">
    <property type="entry name" value="P-loop containing nucleoside triphosphate hydrolases"/>
    <property type="match status" value="1"/>
</dbReference>
<keyword evidence="6 8" id="KW-0418">Kinase</keyword>
<comment type="similarity">
    <text evidence="1 8 12">Belongs to the thymidine kinase family.</text>
</comment>
<keyword evidence="8" id="KW-0963">Cytoplasm</keyword>
<name>A0A097ELX0_9GAMM</name>
<evidence type="ECO:0000256" key="12">
    <source>
        <dbReference type="RuleBase" id="RU004165"/>
    </source>
</evidence>
<evidence type="ECO:0000256" key="8">
    <source>
        <dbReference type="HAMAP-Rule" id="MF_00124"/>
    </source>
</evidence>
<feature type="binding site" evidence="10">
    <location>
        <position position="183"/>
    </location>
    <ligand>
        <name>substrate</name>
    </ligand>
</feature>
<proteinExistence type="inferred from homology"/>
<keyword evidence="14" id="KW-1185">Reference proteome</keyword>
<evidence type="ECO:0000256" key="1">
    <source>
        <dbReference type="ARBA" id="ARBA00007587"/>
    </source>
</evidence>
<evidence type="ECO:0000313" key="14">
    <source>
        <dbReference type="Proteomes" id="UP000029672"/>
    </source>
</evidence>
<evidence type="ECO:0000256" key="6">
    <source>
        <dbReference type="ARBA" id="ARBA00022777"/>
    </source>
</evidence>
<keyword evidence="4 8" id="KW-0808">Transferase</keyword>
<feature type="active site" description="Proton acceptor" evidence="8 9">
    <location>
        <position position="88"/>
    </location>
</feature>
<dbReference type="PIRSF" id="PIRSF035805">
    <property type="entry name" value="TK_cell"/>
    <property type="match status" value="1"/>
</dbReference>
<evidence type="ECO:0000313" key="13">
    <source>
        <dbReference type="EMBL" id="AIT08567.1"/>
    </source>
</evidence>
<evidence type="ECO:0000256" key="3">
    <source>
        <dbReference type="ARBA" id="ARBA00022634"/>
    </source>
</evidence>